<feature type="region of interest" description="Disordered" evidence="1">
    <location>
        <begin position="37"/>
        <end position="61"/>
    </location>
</feature>
<gene>
    <name evidence="3" type="ordered locus">Hfelis_11810</name>
</gene>
<protein>
    <submittedName>
        <fullName evidence="3">Uncharacterized protein</fullName>
    </submittedName>
</protein>
<evidence type="ECO:0000256" key="2">
    <source>
        <dbReference type="SAM" id="Phobius"/>
    </source>
</evidence>
<accession>E7A938</accession>
<name>E7A938_HELFC</name>
<proteinExistence type="predicted"/>
<dbReference type="HOGENOM" id="CLU_2916206_0_0_7"/>
<feature type="transmembrane region" description="Helical" evidence="2">
    <location>
        <begin position="7"/>
        <end position="31"/>
    </location>
</feature>
<dbReference type="EMBL" id="FQ670179">
    <property type="protein sequence ID" value="CBY83265.1"/>
    <property type="molecule type" value="Genomic_DNA"/>
</dbReference>
<evidence type="ECO:0000256" key="1">
    <source>
        <dbReference type="SAM" id="MobiDB-lite"/>
    </source>
</evidence>
<keyword evidence="2" id="KW-1133">Transmembrane helix</keyword>
<evidence type="ECO:0000313" key="3">
    <source>
        <dbReference type="EMBL" id="CBY83265.1"/>
    </source>
</evidence>
<dbReference type="OrthoDB" id="5327891at2"/>
<dbReference type="Proteomes" id="UP000007934">
    <property type="component" value="Chromosome"/>
</dbReference>
<evidence type="ECO:0000313" key="4">
    <source>
        <dbReference type="Proteomes" id="UP000007934"/>
    </source>
</evidence>
<organism evidence="3 4">
    <name type="scientific">Helicobacter felis (strain ATCC 49179 / CCUG 28539 / NCTC 12436 / CS1)</name>
    <dbReference type="NCBI Taxonomy" id="936155"/>
    <lineage>
        <taxon>Bacteria</taxon>
        <taxon>Pseudomonadati</taxon>
        <taxon>Campylobacterota</taxon>
        <taxon>Epsilonproteobacteria</taxon>
        <taxon>Campylobacterales</taxon>
        <taxon>Helicobacteraceae</taxon>
        <taxon>Helicobacter</taxon>
    </lineage>
</organism>
<dbReference type="AlphaFoldDB" id="E7A938"/>
<dbReference type="GeneID" id="36134292"/>
<dbReference type="KEGG" id="hfe:HFELIS_11810"/>
<keyword evidence="4" id="KW-1185">Reference proteome</keyword>
<dbReference type="STRING" id="936155.HFELIS_11810"/>
<dbReference type="RefSeq" id="WP_013469629.1">
    <property type="nucleotide sequence ID" value="NC_014810.2"/>
</dbReference>
<keyword evidence="2" id="KW-0472">Membrane</keyword>
<reference evidence="3 4" key="1">
    <citation type="journal article" date="2011" name="Genome Biol. Evol.">
        <title>Comparative whole genome sequence analysis of the carcinogenic bacterial model pathogen Helicobacter felis.</title>
        <authorList>
            <person name="Arnold I.C."/>
            <person name="Zigova Z."/>
            <person name="Holden M."/>
            <person name="Lawley T.D."/>
            <person name="Rad R."/>
            <person name="Dougan G."/>
            <person name="Falkow S."/>
            <person name="Bentley S.D."/>
            <person name="Muller A."/>
        </authorList>
    </citation>
    <scope>NUCLEOTIDE SEQUENCE [LARGE SCALE GENOMIC DNA]</scope>
    <source>
        <strain evidence="4">ATCC 49179 / CCUG 28539 / NCTC 12436 / CS1</strain>
    </source>
</reference>
<keyword evidence="2" id="KW-0812">Transmembrane</keyword>
<feature type="compositionally biased region" description="Basic and acidic residues" evidence="1">
    <location>
        <begin position="41"/>
        <end position="61"/>
    </location>
</feature>
<sequence length="61" mass="6952">MKNSRLDLWLVPTIVFAIFCGVLFALIAFAFKDPGSNFQETGEKRPATPTELRKALEQHMR</sequence>